<dbReference type="AlphaFoldDB" id="A0A1S4FRC3"/>
<keyword evidence="1" id="KW-0433">Leucine-rich repeat</keyword>
<dbReference type="Proteomes" id="UP000682892">
    <property type="component" value="Unassembled WGS sequence"/>
</dbReference>
<dbReference type="EMBL" id="CH477695">
    <property type="protein sequence ID" value="EAT37151.1"/>
    <property type="molecule type" value="Genomic_DNA"/>
</dbReference>
<dbReference type="InterPro" id="IPR003591">
    <property type="entry name" value="Leu-rich_rpt_typical-subtyp"/>
</dbReference>
<gene>
    <name evidence="5" type="ORF">AaeL_AAEL010808</name>
</gene>
<dbReference type="OMA" id="CETCVVN"/>
<feature type="domain" description="PIF1/LRR1 pleckstrin homology" evidence="4">
    <location>
        <begin position="1"/>
        <end position="111"/>
    </location>
</feature>
<keyword evidence="3" id="KW-0539">Nucleus</keyword>
<dbReference type="SMART" id="SM00364">
    <property type="entry name" value="LRR_BAC"/>
    <property type="match status" value="3"/>
</dbReference>
<dbReference type="Pfam" id="PF25344">
    <property type="entry name" value="PH_LRR1"/>
    <property type="match status" value="1"/>
</dbReference>
<dbReference type="OrthoDB" id="17912at2759"/>
<organism evidence="5 6">
    <name type="scientific">Aedes aegypti</name>
    <name type="common">Yellowfever mosquito</name>
    <name type="synonym">Culex aegypti</name>
    <dbReference type="NCBI Taxonomy" id="7159"/>
    <lineage>
        <taxon>Eukaryota</taxon>
        <taxon>Metazoa</taxon>
        <taxon>Ecdysozoa</taxon>
        <taxon>Arthropoda</taxon>
        <taxon>Hexapoda</taxon>
        <taxon>Insecta</taxon>
        <taxon>Pterygota</taxon>
        <taxon>Neoptera</taxon>
        <taxon>Endopterygota</taxon>
        <taxon>Diptera</taxon>
        <taxon>Nematocera</taxon>
        <taxon>Culicoidea</taxon>
        <taxon>Culicidae</taxon>
        <taxon>Culicinae</taxon>
        <taxon>Aedini</taxon>
        <taxon>Aedes</taxon>
        <taxon>Stegomyia</taxon>
    </lineage>
</organism>
<reference evidence="5" key="3">
    <citation type="submission" date="2012-09" db="EMBL/GenBank/DDBJ databases">
        <authorList>
            <consortium name="VectorBase"/>
        </authorList>
    </citation>
    <scope>NUCLEOTIDE SEQUENCE</scope>
    <source>
        <strain evidence="5">Liverpool</strain>
    </source>
</reference>
<dbReference type="InterPro" id="IPR050216">
    <property type="entry name" value="LRR_domain-containing"/>
</dbReference>
<dbReference type="SMART" id="SM00369">
    <property type="entry name" value="LRR_TYP"/>
    <property type="match status" value="3"/>
</dbReference>
<evidence type="ECO:0000256" key="2">
    <source>
        <dbReference type="ARBA" id="ARBA00022737"/>
    </source>
</evidence>
<dbReference type="CTD" id="34449"/>
<dbReference type="PANTHER" id="PTHR48051:SF52">
    <property type="entry name" value="LEUCINE-RICH REPEAT PROTEIN 1"/>
    <property type="match status" value="1"/>
</dbReference>
<dbReference type="PANTHER" id="PTHR48051">
    <property type="match status" value="1"/>
</dbReference>
<evidence type="ECO:0000313" key="5">
    <source>
        <dbReference type="EMBL" id="EAT37151.1"/>
    </source>
</evidence>
<dbReference type="Gene3D" id="3.80.10.10">
    <property type="entry name" value="Ribonuclease Inhibitor"/>
    <property type="match status" value="1"/>
</dbReference>
<accession>A0A1S4FRC3</accession>
<evidence type="ECO:0000256" key="3">
    <source>
        <dbReference type="ARBA" id="ARBA00023242"/>
    </source>
</evidence>
<reference evidence="5" key="2">
    <citation type="journal article" date="2007" name="Science">
        <title>Genome sequence of Aedes aegypti, a major arbovirus vector.</title>
        <authorList>
            <person name="Nene V."/>
            <person name="Wortman J.R."/>
            <person name="Lawson D."/>
            <person name="Haas B."/>
            <person name="Kodira C."/>
            <person name="Tu Z.J."/>
            <person name="Loftus B."/>
            <person name="Xi Z."/>
            <person name="Megy K."/>
            <person name="Grabherr M."/>
            <person name="Ren Q."/>
            <person name="Zdobnov E.M."/>
            <person name="Lobo N.F."/>
            <person name="Campbell K.S."/>
            <person name="Brown S.E."/>
            <person name="Bonaldo M.F."/>
            <person name="Zhu J."/>
            <person name="Sinkins S.P."/>
            <person name="Hogenkamp D.G."/>
            <person name="Amedeo P."/>
            <person name="Arensburger P."/>
            <person name="Atkinson P.W."/>
            <person name="Bidwell S."/>
            <person name="Biedler J."/>
            <person name="Birney E."/>
            <person name="Bruggner R.V."/>
            <person name="Costas J."/>
            <person name="Coy M.R."/>
            <person name="Crabtree J."/>
            <person name="Crawford M."/>
            <person name="Debruyn B."/>
            <person name="Decaprio D."/>
            <person name="Eiglmeier K."/>
            <person name="Eisenstadt E."/>
            <person name="El-Dorry H."/>
            <person name="Gelbart W.M."/>
            <person name="Gomes S.L."/>
            <person name="Hammond M."/>
            <person name="Hannick L.I."/>
            <person name="Hogan J.R."/>
            <person name="Holmes M.H."/>
            <person name="Jaffe D."/>
            <person name="Johnston J.S."/>
            <person name="Kennedy R.C."/>
            <person name="Koo H."/>
            <person name="Kravitz S."/>
            <person name="Kriventseva E.V."/>
            <person name="Kulp D."/>
            <person name="Labutti K."/>
            <person name="Lee E."/>
            <person name="Li S."/>
            <person name="Lovin D.D."/>
            <person name="Mao C."/>
            <person name="Mauceli E."/>
            <person name="Menck C.F."/>
            <person name="Miller J.R."/>
            <person name="Montgomery P."/>
            <person name="Mori A."/>
            <person name="Nascimento A.L."/>
            <person name="Naveira H.F."/>
            <person name="Nusbaum C."/>
            <person name="O'leary S."/>
            <person name="Orvis J."/>
            <person name="Pertea M."/>
            <person name="Quesneville H."/>
            <person name="Reidenbach K.R."/>
            <person name="Rogers Y.H."/>
            <person name="Roth C.W."/>
            <person name="Schneider J.R."/>
            <person name="Schatz M."/>
            <person name="Shumway M."/>
            <person name="Stanke M."/>
            <person name="Stinson E.O."/>
            <person name="Tubio J.M."/>
            <person name="Vanzee J.P."/>
            <person name="Verjovski-Almeida S."/>
            <person name="Werner D."/>
            <person name="White O."/>
            <person name="Wyder S."/>
            <person name="Zeng Q."/>
            <person name="Zhao Q."/>
            <person name="Zhao Y."/>
            <person name="Hill C.A."/>
            <person name="Raikhel A.S."/>
            <person name="Soares M.B."/>
            <person name="Knudson D.L."/>
            <person name="Lee N.H."/>
            <person name="Galagan J."/>
            <person name="Salzberg S.L."/>
            <person name="Paulsen I.T."/>
            <person name="Dimopoulos G."/>
            <person name="Collins F.H."/>
            <person name="Birren B."/>
            <person name="Fraser-Liggett C.M."/>
            <person name="Severson D.W."/>
        </authorList>
    </citation>
    <scope>NUCLEOTIDE SEQUENCE [LARGE SCALE GENOMIC DNA]</scope>
    <source>
        <strain evidence="5">Liverpool</strain>
    </source>
</reference>
<dbReference type="KEGG" id="aag:5573978"/>
<dbReference type="InterPro" id="IPR057437">
    <property type="entry name" value="PIF1/LRR1_PH"/>
</dbReference>
<dbReference type="GO" id="GO:0005737">
    <property type="term" value="C:cytoplasm"/>
    <property type="evidence" value="ECO:0007669"/>
    <property type="project" value="TreeGrafter"/>
</dbReference>
<dbReference type="InterPro" id="IPR001611">
    <property type="entry name" value="Leu-rich_rpt"/>
</dbReference>
<evidence type="ECO:0000256" key="1">
    <source>
        <dbReference type="ARBA" id="ARBA00022614"/>
    </source>
</evidence>
<dbReference type="Pfam" id="PF00560">
    <property type="entry name" value="LRR_1"/>
    <property type="match status" value="2"/>
</dbReference>
<dbReference type="SUPFAM" id="SSF52058">
    <property type="entry name" value="L domain-like"/>
    <property type="match status" value="1"/>
</dbReference>
<dbReference type="Pfam" id="PF13855">
    <property type="entry name" value="LRR_8"/>
    <property type="match status" value="1"/>
</dbReference>
<reference evidence="5" key="1">
    <citation type="submission" date="2005-10" db="EMBL/GenBank/DDBJ databases">
        <authorList>
            <person name="Loftus B.J."/>
            <person name="Nene V.M."/>
            <person name="Hannick L.I."/>
            <person name="Bidwell S."/>
            <person name="Haas B."/>
            <person name="Amedeo P."/>
            <person name="Orvis J."/>
            <person name="Wortman J.R."/>
            <person name="White O.R."/>
            <person name="Salzberg S."/>
            <person name="Shumway M."/>
            <person name="Koo H."/>
            <person name="Zhao Y."/>
            <person name="Holmes M."/>
            <person name="Miller J."/>
            <person name="Schatz M."/>
            <person name="Pop M."/>
            <person name="Pai G."/>
            <person name="Utterback T."/>
            <person name="Rogers Y.-H."/>
            <person name="Kravitz S."/>
            <person name="Fraser C.M."/>
        </authorList>
    </citation>
    <scope>NUCLEOTIDE SEQUENCE</scope>
    <source>
        <strain evidence="5">Liverpool</strain>
    </source>
</reference>
<proteinExistence type="predicted"/>
<dbReference type="PROSITE" id="PS51450">
    <property type="entry name" value="LRR"/>
    <property type="match status" value="2"/>
</dbReference>
<dbReference type="HOGENOM" id="CLU_053349_1_0_1"/>
<dbReference type="InterPro" id="IPR032675">
    <property type="entry name" value="LRR_dom_sf"/>
</dbReference>
<protein>
    <submittedName>
        <fullName evidence="5">AAEL010808-PA</fullName>
    </submittedName>
</protein>
<keyword evidence="2" id="KW-0677">Repeat</keyword>
<name>A0A1S4FRC3_AEDAE</name>
<evidence type="ECO:0000313" key="6">
    <source>
        <dbReference type="Proteomes" id="UP000682892"/>
    </source>
</evidence>
<evidence type="ECO:0000259" key="4">
    <source>
        <dbReference type="Pfam" id="PF25344"/>
    </source>
</evidence>
<sequence length="419" mass="46951">MKLVCETCVVNRTVPFGKKPFQKTILAIGKNSEKKSEDEAVIMLITNANKGGTKYALRKNISKIFTRFISEGKATISFNIPEHDLQIKSEVIQLTGFLKVLKSILTGEAVPGGYGSMATIPLKLPCLSVANKKSSLLSSTSKVLSTKCVVRSRADYPLKGFNRNLTLLQISDIKLVRFDPQILLLKNLRSLNLSNNCLEKIPKDLGQLRLNEIDLSGNALHNHDWEWLRGPALQSSLQSLNISNNSLSYFPIALIYTKQLVRLDMRQNHVLKLPFALWKMARLRFLNLASNQLGSLPESMTRMKLDELDLSENRLDHTVSTVPDLRTPTQVGHVPALWELAARVVVARKVFYSVGTIPFLLVELLHRTPICGCGLLCFTAKIHERAKVIRLNCQHLILNSNQHLYADAVFCSQRCSAKL</sequence>